<comment type="caution">
    <text evidence="2">The sequence shown here is derived from an EMBL/GenBank/DDBJ whole genome shotgun (WGS) entry which is preliminary data.</text>
</comment>
<evidence type="ECO:0008006" key="4">
    <source>
        <dbReference type="Google" id="ProtNLM"/>
    </source>
</evidence>
<sequence>MRGITLLEMLVAMGILIIAATMIESVFSNFSDSGKLIEAHSGLIGVLRDARSRTLASESSSNYGVHFQSDRAILFRGNTYNAADPANEAYVLSGRSEIGAIALSGGASDLIFTRLHGTTTASGTITIRSTNNPSKTRIITILPSGGVQ</sequence>
<keyword evidence="1" id="KW-0812">Transmembrane</keyword>
<protein>
    <recommendedName>
        <fullName evidence="4">General secretion pathway GspH domain-containing protein</fullName>
    </recommendedName>
</protein>
<name>A0A1F5WQC4_9BACT</name>
<gene>
    <name evidence="2" type="ORF">A2W54_03380</name>
</gene>
<dbReference type="Proteomes" id="UP000178425">
    <property type="component" value="Unassembled WGS sequence"/>
</dbReference>
<evidence type="ECO:0000256" key="1">
    <source>
        <dbReference type="SAM" id="Phobius"/>
    </source>
</evidence>
<dbReference type="PROSITE" id="PS00409">
    <property type="entry name" value="PROKAR_NTER_METHYL"/>
    <property type="match status" value="1"/>
</dbReference>
<proteinExistence type="predicted"/>
<dbReference type="SUPFAM" id="SSF54523">
    <property type="entry name" value="Pili subunits"/>
    <property type="match status" value="1"/>
</dbReference>
<reference evidence="2 3" key="1">
    <citation type="journal article" date="2016" name="Nat. Commun.">
        <title>Thousands of microbial genomes shed light on interconnected biogeochemical processes in an aquifer system.</title>
        <authorList>
            <person name="Anantharaman K."/>
            <person name="Brown C.T."/>
            <person name="Hug L.A."/>
            <person name="Sharon I."/>
            <person name="Castelle C.J."/>
            <person name="Probst A.J."/>
            <person name="Thomas B.C."/>
            <person name="Singh A."/>
            <person name="Wilkins M.J."/>
            <person name="Karaoz U."/>
            <person name="Brodie E.L."/>
            <person name="Williams K.H."/>
            <person name="Hubbard S.S."/>
            <person name="Banfield J.F."/>
        </authorList>
    </citation>
    <scope>NUCLEOTIDE SEQUENCE [LARGE SCALE GENOMIC DNA]</scope>
</reference>
<evidence type="ECO:0000313" key="2">
    <source>
        <dbReference type="EMBL" id="OGF77820.1"/>
    </source>
</evidence>
<dbReference type="AlphaFoldDB" id="A0A1F5WQC4"/>
<feature type="transmembrane region" description="Helical" evidence="1">
    <location>
        <begin position="6"/>
        <end position="27"/>
    </location>
</feature>
<organism evidence="2 3">
    <name type="scientific">Candidatus Giovannonibacteria bacterium RIFCSPHIGHO2_02_43_13</name>
    <dbReference type="NCBI Taxonomy" id="1798330"/>
    <lineage>
        <taxon>Bacteria</taxon>
        <taxon>Candidatus Giovannoniibacteriota</taxon>
    </lineage>
</organism>
<dbReference type="InterPro" id="IPR012902">
    <property type="entry name" value="N_methyl_site"/>
</dbReference>
<dbReference type="InterPro" id="IPR045584">
    <property type="entry name" value="Pilin-like"/>
</dbReference>
<accession>A0A1F5WQC4</accession>
<dbReference type="EMBL" id="MFHI01000034">
    <property type="protein sequence ID" value="OGF77820.1"/>
    <property type="molecule type" value="Genomic_DNA"/>
</dbReference>
<keyword evidence="1" id="KW-0472">Membrane</keyword>
<evidence type="ECO:0000313" key="3">
    <source>
        <dbReference type="Proteomes" id="UP000178425"/>
    </source>
</evidence>
<keyword evidence="1" id="KW-1133">Transmembrane helix</keyword>